<evidence type="ECO:0000256" key="1">
    <source>
        <dbReference type="ARBA" id="ARBA00004141"/>
    </source>
</evidence>
<evidence type="ECO:0000256" key="3">
    <source>
        <dbReference type="ARBA" id="ARBA00022692"/>
    </source>
</evidence>
<dbReference type="Pfam" id="PF00005">
    <property type="entry name" value="ABC_tran"/>
    <property type="match status" value="2"/>
</dbReference>
<dbReference type="InterPro" id="IPR013525">
    <property type="entry name" value="ABC2_TM"/>
</dbReference>
<evidence type="ECO:0000313" key="12">
    <source>
        <dbReference type="EMBL" id="MBK7422281.1"/>
    </source>
</evidence>
<dbReference type="PROSITE" id="PS00211">
    <property type="entry name" value="ABC_TRANSPORTER_1"/>
    <property type="match status" value="1"/>
</dbReference>
<dbReference type="GO" id="GO:0140359">
    <property type="term" value="F:ABC-type transporter activity"/>
    <property type="evidence" value="ECO:0007669"/>
    <property type="project" value="InterPro"/>
</dbReference>
<dbReference type="InterPro" id="IPR003439">
    <property type="entry name" value="ABC_transporter-like_ATP-bd"/>
</dbReference>
<keyword evidence="4" id="KW-0547">Nucleotide-binding</keyword>
<dbReference type="PROSITE" id="PS51012">
    <property type="entry name" value="ABC_TM2"/>
    <property type="match status" value="1"/>
</dbReference>
<dbReference type="GO" id="GO:0016020">
    <property type="term" value="C:membrane"/>
    <property type="evidence" value="ECO:0007669"/>
    <property type="project" value="UniProtKB-SubCell"/>
</dbReference>
<dbReference type="InterPro" id="IPR003593">
    <property type="entry name" value="AAA+_ATPase"/>
</dbReference>
<accession>A0A9D7I6I1</accession>
<feature type="transmembrane region" description="Helical" evidence="9">
    <location>
        <begin position="570"/>
        <end position="591"/>
    </location>
</feature>
<dbReference type="GO" id="GO:0016887">
    <property type="term" value="F:ATP hydrolysis activity"/>
    <property type="evidence" value="ECO:0007669"/>
    <property type="project" value="InterPro"/>
</dbReference>
<dbReference type="SMART" id="SM00382">
    <property type="entry name" value="AAA"/>
    <property type="match status" value="2"/>
</dbReference>
<proteinExistence type="predicted"/>
<dbReference type="CDD" id="cd03230">
    <property type="entry name" value="ABC_DR_subfamily_A"/>
    <property type="match status" value="2"/>
</dbReference>
<dbReference type="PROSITE" id="PS50893">
    <property type="entry name" value="ABC_TRANSPORTER_2"/>
    <property type="match status" value="2"/>
</dbReference>
<evidence type="ECO:0000259" key="11">
    <source>
        <dbReference type="PROSITE" id="PS51012"/>
    </source>
</evidence>
<feature type="transmembrane region" description="Helical" evidence="9">
    <location>
        <begin position="805"/>
        <end position="827"/>
    </location>
</feature>
<keyword evidence="5" id="KW-0067">ATP-binding</keyword>
<evidence type="ECO:0000256" key="5">
    <source>
        <dbReference type="ARBA" id="ARBA00022840"/>
    </source>
</evidence>
<name>A0A9D7I6I1_9RHOO</name>
<evidence type="ECO:0000256" key="7">
    <source>
        <dbReference type="ARBA" id="ARBA00023136"/>
    </source>
</evidence>
<evidence type="ECO:0000259" key="10">
    <source>
        <dbReference type="PROSITE" id="PS50893"/>
    </source>
</evidence>
<feature type="transmembrane region" description="Helical" evidence="9">
    <location>
        <begin position="776"/>
        <end position="799"/>
    </location>
</feature>
<dbReference type="AlphaFoldDB" id="A0A9D7I6I1"/>
<dbReference type="PANTHER" id="PTHR43038">
    <property type="entry name" value="ATP-BINDING CASSETTE, SUB-FAMILY H, MEMBER 1"/>
    <property type="match status" value="1"/>
</dbReference>
<comment type="subcellular location">
    <subcellularLocation>
        <location evidence="1">Membrane</location>
        <topology evidence="1">Multi-pass membrane protein</topology>
    </subcellularLocation>
</comment>
<dbReference type="GO" id="GO:0005524">
    <property type="term" value="F:ATP binding"/>
    <property type="evidence" value="ECO:0007669"/>
    <property type="project" value="UniProtKB-KW"/>
</dbReference>
<keyword evidence="2" id="KW-1003">Cell membrane</keyword>
<dbReference type="InterPro" id="IPR027417">
    <property type="entry name" value="P-loop_NTPase"/>
</dbReference>
<sequence length="921" mass="100648">MSDPTASGAAPVVRLDGVILRYGKTVALDDITLAIPAACMVGLIGPDGVGKSSLLALISGARKLQQGTLQVLDGDMASKRHRDSVCPRIAYMPQGLGRNLYPTLSVEENLQFFGRLFGHNAAERRQRIDELTASTGLQPFLSRPAGKLSGGMKQKLGLCSALIHDPDLLILDEPTTGVDPLSRKQFWDLIDHIRSERGAMSVIVATAYMEEAERFDWLVAMDAGKVLATGTPAELHRRTATDSLEEAFIALLPEEERRGHQAIVVPPLAVDTTGGEENIAIEARGLTMRFGDFVAVDHVDFRIRRGEIFGFLGSNGCGKSTTMKMLTGLLPASEGSALLFGQPVNARDINARRRVGYMSQAFSLYGELTVRQNLVLHARLFTLPEAGIAARVDELVEHFGLTHVVDTLPDDMPLGIRQRLSLAVAVIHKPELLILDEPTSGVDPIARDMFWQLMIDLSRHEQVTIFISTHFMNEAARCDRISLMHAGRVLVSDSPAELVRQRGTQTLEQAFISHLEEASAGTEKIASPSAEPPPSAVARPQGTPRRFGFNIGRAFSYTLRETLELRRDPVRATLALLGSAILMFIIAYGISLDVENLTYAMLDRDQTVLSQNYALNLAGSRYFVEKPPISDYDDLDRRMRNGELTLAIEIPPGFARDIERGTPVELGAWVDGAMPMRAETVRGYVQAMHQMWLADMAKHRLGMTLTPPSTLETRYRYNPDVKSLPAMVPAVIPMLLMMIPAMLAALSVVREKELGSIINLYVTPVTRSEFLLGKQLPYIALAMVNFLLLALMAVTVFGVPIKGSFFTLALGALIFVVCSTGFGLLVSTFTRSQIAAMFVTMIGTIIPCVQFAGLLNPVSSLEGMGAFIGRIYPATHFLTISRGVFSKGLGIFSLGTSFWPLLTAVPVILGLAIVLLRKQET</sequence>
<reference evidence="12" key="1">
    <citation type="submission" date="2020-10" db="EMBL/GenBank/DDBJ databases">
        <title>Connecting structure to function with the recovery of over 1000 high-quality activated sludge metagenome-assembled genomes encoding full-length rRNA genes using long-read sequencing.</title>
        <authorList>
            <person name="Singleton C.M."/>
            <person name="Petriglieri F."/>
            <person name="Kristensen J.M."/>
            <person name="Kirkegaard R.H."/>
            <person name="Michaelsen T.Y."/>
            <person name="Andersen M.H."/>
            <person name="Karst S.M."/>
            <person name="Dueholm M.S."/>
            <person name="Nielsen P.H."/>
            <person name="Albertsen M."/>
        </authorList>
    </citation>
    <scope>NUCLEOTIDE SEQUENCE</scope>
    <source>
        <strain evidence="12">EsbW_18-Q3-R4-48_MAXAC.044</strain>
    </source>
</reference>
<dbReference type="Gene3D" id="3.40.50.300">
    <property type="entry name" value="P-loop containing nucleotide triphosphate hydrolases"/>
    <property type="match status" value="2"/>
</dbReference>
<keyword evidence="6 9" id="KW-1133">Transmembrane helix</keyword>
<feature type="transmembrane region" description="Helical" evidence="9">
    <location>
        <begin position="834"/>
        <end position="855"/>
    </location>
</feature>
<feature type="domain" description="ABC transmembrane type-2" evidence="11">
    <location>
        <begin position="678"/>
        <end position="919"/>
    </location>
</feature>
<protein>
    <submittedName>
        <fullName evidence="12">Ribosome-associated ATPase/putative transporter RbbA</fullName>
    </submittedName>
</protein>
<evidence type="ECO:0000256" key="4">
    <source>
        <dbReference type="ARBA" id="ARBA00022741"/>
    </source>
</evidence>
<feature type="region of interest" description="Disordered" evidence="8">
    <location>
        <begin position="522"/>
        <end position="542"/>
    </location>
</feature>
<evidence type="ECO:0000256" key="8">
    <source>
        <dbReference type="SAM" id="MobiDB-lite"/>
    </source>
</evidence>
<dbReference type="Gene3D" id="3.40.1710.10">
    <property type="entry name" value="abc type-2 transporter like domain"/>
    <property type="match status" value="1"/>
</dbReference>
<dbReference type="Proteomes" id="UP000886602">
    <property type="component" value="Unassembled WGS sequence"/>
</dbReference>
<feature type="transmembrane region" description="Helical" evidence="9">
    <location>
        <begin position="898"/>
        <end position="916"/>
    </location>
</feature>
<feature type="transmembrane region" description="Helical" evidence="9">
    <location>
        <begin position="726"/>
        <end position="749"/>
    </location>
</feature>
<feature type="domain" description="ABC transporter" evidence="10">
    <location>
        <begin position="13"/>
        <end position="248"/>
    </location>
</feature>
<comment type="caution">
    <text evidence="12">The sequence shown here is derived from an EMBL/GenBank/DDBJ whole genome shotgun (WGS) entry which is preliminary data.</text>
</comment>
<dbReference type="PANTHER" id="PTHR43038:SF4">
    <property type="entry name" value="RIBOSOME-ASSOCIATED ATPASE"/>
    <property type="match status" value="1"/>
</dbReference>
<evidence type="ECO:0000256" key="2">
    <source>
        <dbReference type="ARBA" id="ARBA00022475"/>
    </source>
</evidence>
<dbReference type="Pfam" id="PF12698">
    <property type="entry name" value="ABC2_membrane_3"/>
    <property type="match status" value="1"/>
</dbReference>
<feature type="domain" description="ABC transporter" evidence="10">
    <location>
        <begin position="281"/>
        <end position="511"/>
    </location>
</feature>
<dbReference type="NCBIfam" id="NF033858">
    <property type="entry name" value="ABC2_perm_RbbA"/>
    <property type="match status" value="1"/>
</dbReference>
<dbReference type="InterPro" id="IPR017871">
    <property type="entry name" value="ABC_transporter-like_CS"/>
</dbReference>
<keyword evidence="7 9" id="KW-0472">Membrane</keyword>
<evidence type="ECO:0000313" key="13">
    <source>
        <dbReference type="Proteomes" id="UP000886602"/>
    </source>
</evidence>
<dbReference type="SUPFAM" id="SSF52540">
    <property type="entry name" value="P-loop containing nucleoside triphosphate hydrolases"/>
    <property type="match status" value="2"/>
</dbReference>
<dbReference type="EMBL" id="JADJNC010000005">
    <property type="protein sequence ID" value="MBK7422281.1"/>
    <property type="molecule type" value="Genomic_DNA"/>
</dbReference>
<organism evidence="12 13">
    <name type="scientific">Candidatus Propionivibrio dominans</name>
    <dbReference type="NCBI Taxonomy" id="2954373"/>
    <lineage>
        <taxon>Bacteria</taxon>
        <taxon>Pseudomonadati</taxon>
        <taxon>Pseudomonadota</taxon>
        <taxon>Betaproteobacteria</taxon>
        <taxon>Rhodocyclales</taxon>
        <taxon>Rhodocyclaceae</taxon>
        <taxon>Propionivibrio</taxon>
    </lineage>
</organism>
<evidence type="ECO:0000256" key="9">
    <source>
        <dbReference type="SAM" id="Phobius"/>
    </source>
</evidence>
<keyword evidence="3 9" id="KW-0812">Transmembrane</keyword>
<dbReference type="InterPro" id="IPR047817">
    <property type="entry name" value="ABC2_TM_bact-type"/>
</dbReference>
<evidence type="ECO:0000256" key="6">
    <source>
        <dbReference type="ARBA" id="ARBA00022989"/>
    </source>
</evidence>
<gene>
    <name evidence="12" type="primary">rbbA</name>
    <name evidence="12" type="ORF">IPJ48_03835</name>
</gene>
<dbReference type="InterPro" id="IPR047651">
    <property type="entry name" value="ABC2_perm_RbbA"/>
</dbReference>